<dbReference type="OrthoDB" id="3579065at2"/>
<keyword evidence="3" id="KW-1185">Reference proteome</keyword>
<feature type="region of interest" description="Disordered" evidence="1">
    <location>
        <begin position="73"/>
        <end position="93"/>
    </location>
</feature>
<dbReference type="AlphaFoldDB" id="A0A3N4GE89"/>
<sequence>MALHGFLTKAGSTVATGLVGAVAYDVARKAIAKAPLRQGAVVVTSWGLLGTRRAEAIAEDARLRTADIVAEAKDRIGEEASPPGMAEPHNHDH</sequence>
<proteinExistence type="predicted"/>
<name>A0A3N4GE89_9ACTN</name>
<accession>A0A3N4GE89</accession>
<evidence type="ECO:0000256" key="1">
    <source>
        <dbReference type="SAM" id="MobiDB-lite"/>
    </source>
</evidence>
<comment type="caution">
    <text evidence="2">The sequence shown here is derived from an EMBL/GenBank/DDBJ whole genome shotgun (WGS) entry which is preliminary data.</text>
</comment>
<gene>
    <name evidence="2" type="ORF">EF294_10740</name>
</gene>
<dbReference type="Pfam" id="PF07371">
    <property type="entry name" value="DUF1490"/>
    <property type="match status" value="1"/>
</dbReference>
<evidence type="ECO:0000313" key="3">
    <source>
        <dbReference type="Proteomes" id="UP000267536"/>
    </source>
</evidence>
<dbReference type="InterPro" id="IPR009963">
    <property type="entry name" value="DUF1490"/>
</dbReference>
<evidence type="ECO:0000313" key="2">
    <source>
        <dbReference type="EMBL" id="RPA61109.1"/>
    </source>
</evidence>
<dbReference type="Proteomes" id="UP000267536">
    <property type="component" value="Unassembled WGS sequence"/>
</dbReference>
<organism evidence="2 3">
    <name type="scientific">Gordonia oryzae</name>
    <dbReference type="NCBI Taxonomy" id="2487349"/>
    <lineage>
        <taxon>Bacteria</taxon>
        <taxon>Bacillati</taxon>
        <taxon>Actinomycetota</taxon>
        <taxon>Actinomycetes</taxon>
        <taxon>Mycobacteriales</taxon>
        <taxon>Gordoniaceae</taxon>
        <taxon>Gordonia</taxon>
    </lineage>
</organism>
<dbReference type="EMBL" id="RKMH01000007">
    <property type="protein sequence ID" value="RPA61109.1"/>
    <property type="molecule type" value="Genomic_DNA"/>
</dbReference>
<protein>
    <submittedName>
        <fullName evidence="2">DUF1490 family protein</fullName>
    </submittedName>
</protein>
<dbReference type="RefSeq" id="WP_123929318.1">
    <property type="nucleotide sequence ID" value="NZ_JBPSDP010000006.1"/>
</dbReference>
<reference evidence="2 3" key="1">
    <citation type="submission" date="2018-11" db="EMBL/GenBank/DDBJ databases">
        <title>Draft genome sequence of Gordonia sp. RS15-1S isolated from rice stems.</title>
        <authorList>
            <person name="Muangham S."/>
        </authorList>
    </citation>
    <scope>NUCLEOTIDE SEQUENCE [LARGE SCALE GENOMIC DNA]</scope>
    <source>
        <strain evidence="2 3">RS15-1S</strain>
    </source>
</reference>